<dbReference type="Proteomes" id="UP001597526">
    <property type="component" value="Unassembled WGS sequence"/>
</dbReference>
<sequence length="276" mass="32159">MIFESHHIEQPLLDYIESIFYYRGYRPEHSIERVVPTGHIFLIIELDGIERHTYDSKTLEPNGSFKNAWVSGMQKKFLSISAHQNSEMLVVQFKPGGAYPFLHKPIYQLNNLVVDANTLFGGSILELREQVLETKAVIGKFKLIENWLVDKFGYDKVPDLNLVSILNQLSANPISEGNNIVSTYPKTQKHLISQFKKYFGLTPKIFHRVFRFNEILKQIQNKQHLLWSQIAHEFGYSDQSHFIKEFKEFSGFNPQEFLQADYNKGEPNFFPLDRQG</sequence>
<keyword evidence="1" id="KW-0805">Transcription regulation</keyword>
<dbReference type="SMART" id="SM00342">
    <property type="entry name" value="HTH_ARAC"/>
    <property type="match status" value="1"/>
</dbReference>
<gene>
    <name evidence="5" type="ORF">ACFSQJ_09625</name>
</gene>
<evidence type="ECO:0000256" key="3">
    <source>
        <dbReference type="ARBA" id="ARBA00023163"/>
    </source>
</evidence>
<keyword evidence="3" id="KW-0804">Transcription</keyword>
<dbReference type="PANTHER" id="PTHR46796:SF13">
    <property type="entry name" value="HTH-TYPE TRANSCRIPTIONAL ACTIVATOR RHAS"/>
    <property type="match status" value="1"/>
</dbReference>
<dbReference type="RefSeq" id="WP_377766748.1">
    <property type="nucleotide sequence ID" value="NZ_JBHULB010000011.1"/>
</dbReference>
<dbReference type="InterPro" id="IPR018060">
    <property type="entry name" value="HTH_AraC"/>
</dbReference>
<dbReference type="InterPro" id="IPR009057">
    <property type="entry name" value="Homeodomain-like_sf"/>
</dbReference>
<evidence type="ECO:0000256" key="1">
    <source>
        <dbReference type="ARBA" id="ARBA00023015"/>
    </source>
</evidence>
<dbReference type="EMBL" id="JBHULB010000011">
    <property type="protein sequence ID" value="MFD2587189.1"/>
    <property type="molecule type" value="Genomic_DNA"/>
</dbReference>
<comment type="caution">
    <text evidence="5">The sequence shown here is derived from an EMBL/GenBank/DDBJ whole genome shotgun (WGS) entry which is preliminary data.</text>
</comment>
<organism evidence="5 6">
    <name type="scientific">Croceitalea marina</name>
    <dbReference type="NCBI Taxonomy" id="1775166"/>
    <lineage>
        <taxon>Bacteria</taxon>
        <taxon>Pseudomonadati</taxon>
        <taxon>Bacteroidota</taxon>
        <taxon>Flavobacteriia</taxon>
        <taxon>Flavobacteriales</taxon>
        <taxon>Flavobacteriaceae</taxon>
        <taxon>Croceitalea</taxon>
    </lineage>
</organism>
<dbReference type="InterPro" id="IPR050204">
    <property type="entry name" value="AraC_XylS_family_regulators"/>
</dbReference>
<dbReference type="Pfam" id="PF12833">
    <property type="entry name" value="HTH_18"/>
    <property type="match status" value="1"/>
</dbReference>
<dbReference type="Pfam" id="PF20240">
    <property type="entry name" value="DUF6597"/>
    <property type="match status" value="1"/>
</dbReference>
<reference evidence="6" key="1">
    <citation type="journal article" date="2019" name="Int. J. Syst. Evol. Microbiol.">
        <title>The Global Catalogue of Microorganisms (GCM) 10K type strain sequencing project: providing services to taxonomists for standard genome sequencing and annotation.</title>
        <authorList>
            <consortium name="The Broad Institute Genomics Platform"/>
            <consortium name="The Broad Institute Genome Sequencing Center for Infectious Disease"/>
            <person name="Wu L."/>
            <person name="Ma J."/>
        </authorList>
    </citation>
    <scope>NUCLEOTIDE SEQUENCE [LARGE SCALE GENOMIC DNA]</scope>
    <source>
        <strain evidence="6">KCTC 52368</strain>
    </source>
</reference>
<keyword evidence="2" id="KW-0238">DNA-binding</keyword>
<dbReference type="Gene3D" id="1.10.10.60">
    <property type="entry name" value="Homeodomain-like"/>
    <property type="match status" value="1"/>
</dbReference>
<evidence type="ECO:0000313" key="6">
    <source>
        <dbReference type="Proteomes" id="UP001597526"/>
    </source>
</evidence>
<keyword evidence="6" id="KW-1185">Reference proteome</keyword>
<name>A0ABW5MVR1_9FLAO</name>
<feature type="domain" description="HTH araC/xylS-type" evidence="4">
    <location>
        <begin position="187"/>
        <end position="260"/>
    </location>
</feature>
<proteinExistence type="predicted"/>
<accession>A0ABW5MVR1</accession>
<dbReference type="PANTHER" id="PTHR46796">
    <property type="entry name" value="HTH-TYPE TRANSCRIPTIONAL ACTIVATOR RHAS-RELATED"/>
    <property type="match status" value="1"/>
</dbReference>
<evidence type="ECO:0000313" key="5">
    <source>
        <dbReference type="EMBL" id="MFD2587189.1"/>
    </source>
</evidence>
<evidence type="ECO:0000256" key="2">
    <source>
        <dbReference type="ARBA" id="ARBA00023125"/>
    </source>
</evidence>
<dbReference type="InterPro" id="IPR046532">
    <property type="entry name" value="DUF6597"/>
</dbReference>
<protein>
    <submittedName>
        <fullName evidence="5">DUF6597 domain-containing transcriptional factor</fullName>
    </submittedName>
</protein>
<dbReference type="SUPFAM" id="SSF46689">
    <property type="entry name" value="Homeodomain-like"/>
    <property type="match status" value="1"/>
</dbReference>
<evidence type="ECO:0000259" key="4">
    <source>
        <dbReference type="PROSITE" id="PS01124"/>
    </source>
</evidence>
<dbReference type="PROSITE" id="PS01124">
    <property type="entry name" value="HTH_ARAC_FAMILY_2"/>
    <property type="match status" value="1"/>
</dbReference>